<dbReference type="RefSeq" id="WP_092912841.1">
    <property type="nucleotide sequence ID" value="NZ_CP136592.1"/>
</dbReference>
<reference evidence="1 2" key="1">
    <citation type="submission" date="2016-10" db="EMBL/GenBank/DDBJ databases">
        <authorList>
            <person name="de Groot N.N."/>
        </authorList>
    </citation>
    <scope>NUCLEOTIDE SEQUENCE [LARGE SCALE GENOMIC DNA]</scope>
    <source>
        <strain evidence="1 2">EP1-55-1</strain>
    </source>
</reference>
<dbReference type="Proteomes" id="UP000199227">
    <property type="component" value="Unassembled WGS sequence"/>
</dbReference>
<dbReference type="AlphaFoldDB" id="A0A1I5R7H5"/>
<dbReference type="EMBL" id="FOXB01000025">
    <property type="protein sequence ID" value="SFP54251.1"/>
    <property type="molecule type" value="Genomic_DNA"/>
</dbReference>
<name>A0A1I5R7H5_9BACT</name>
<sequence>MLRIIVILALFLTIPLTAKIAPKRPSDVYAYAMLLKKEVEYLRKKAGIDSPFPVVTIDRNKQPRHVIQKALEILSKINRYRLNNNYGAITIPPYPPREITPQDVYDIVRRLDGEVRIFIDNNKFLERLKVEHFEGKTPSDVYMLLWSISLGFDALLGIHGYTPTDVYALSEKVVRISQFLRHSQNIYDNVKKPKKKENMHPNHALYTSINFLKKIAEGEKRLWIEPADIPNTPHRVITPTEVYDALQYNIAELQRIKYRLGLERYFETYKPKEKKTPSDVVQNIEYALALLPDFSFKRKLVQYPVSSLKKTPNQVYAVTEEILRKLYKLKTLRGIQQVPKNPPEIGGLKPIHAYQKGIEAIEKAQRLKIQMGFYPSQVPTAPYRPITPSEVYELILRLDGIVTLLLKKAGDNTEKEYIYETEHSFFSGKTPSDVYYNLWKISRLFDVLSGSQYTPNETYSLAARINKKILLIAEHLGIAHNLNIKLHPVMNKQPKDVFELTVYLYEKLKYFQKRANMSVSDITIPREDNITPNTVYNALRLINAGVNELLIKMGIDAEEAMLSLSKAENKTPSDVYALVNKTLRQIEILFKDSSYSKIE</sequence>
<proteinExistence type="predicted"/>
<dbReference type="STRING" id="223786.SAMN05216234_12510"/>
<organism evidence="1 2">
    <name type="scientific">Hydrogenimonas thermophila</name>
    <dbReference type="NCBI Taxonomy" id="223786"/>
    <lineage>
        <taxon>Bacteria</taxon>
        <taxon>Pseudomonadati</taxon>
        <taxon>Campylobacterota</taxon>
        <taxon>Epsilonproteobacteria</taxon>
        <taxon>Campylobacterales</taxon>
        <taxon>Hydrogenimonadaceae</taxon>
        <taxon>Hydrogenimonas</taxon>
    </lineage>
</organism>
<gene>
    <name evidence="1" type="ORF">SAMN05216234_12510</name>
</gene>
<protein>
    <submittedName>
        <fullName evidence="1">Uncharacterized protein</fullName>
    </submittedName>
</protein>
<keyword evidence="2" id="KW-1185">Reference proteome</keyword>
<evidence type="ECO:0000313" key="1">
    <source>
        <dbReference type="EMBL" id="SFP54251.1"/>
    </source>
</evidence>
<accession>A0A1I5R7H5</accession>
<evidence type="ECO:0000313" key="2">
    <source>
        <dbReference type="Proteomes" id="UP000199227"/>
    </source>
</evidence>
<dbReference type="OrthoDB" id="5368448at2"/>